<dbReference type="SUPFAM" id="SSF53850">
    <property type="entry name" value="Periplasmic binding protein-like II"/>
    <property type="match status" value="1"/>
</dbReference>
<name>X1MDS2_9ZZZZ</name>
<feature type="non-terminal residue" evidence="2">
    <location>
        <position position="202"/>
    </location>
</feature>
<dbReference type="EMBL" id="BARV01012498">
    <property type="protein sequence ID" value="GAI04489.1"/>
    <property type="molecule type" value="Genomic_DNA"/>
</dbReference>
<dbReference type="GO" id="GO:1904680">
    <property type="term" value="F:peptide transmembrane transporter activity"/>
    <property type="evidence" value="ECO:0007669"/>
    <property type="project" value="TreeGrafter"/>
</dbReference>
<organism evidence="2">
    <name type="scientific">marine sediment metagenome</name>
    <dbReference type="NCBI Taxonomy" id="412755"/>
    <lineage>
        <taxon>unclassified sequences</taxon>
        <taxon>metagenomes</taxon>
        <taxon>ecological metagenomes</taxon>
    </lineage>
</organism>
<evidence type="ECO:0000259" key="1">
    <source>
        <dbReference type="Pfam" id="PF00496"/>
    </source>
</evidence>
<comment type="caution">
    <text evidence="2">The sequence shown here is derived from an EMBL/GenBank/DDBJ whole genome shotgun (WGS) entry which is preliminary data.</text>
</comment>
<dbReference type="GO" id="GO:0015833">
    <property type="term" value="P:peptide transport"/>
    <property type="evidence" value="ECO:0007669"/>
    <property type="project" value="TreeGrafter"/>
</dbReference>
<accession>X1MDS2</accession>
<feature type="domain" description="Solute-binding protein family 5" evidence="1">
    <location>
        <begin position="9"/>
        <end position="164"/>
    </location>
</feature>
<gene>
    <name evidence="2" type="ORF">S06H3_23115</name>
</gene>
<protein>
    <recommendedName>
        <fullName evidence="1">Solute-binding protein family 5 domain-containing protein</fullName>
    </recommendedName>
</protein>
<feature type="non-terminal residue" evidence="2">
    <location>
        <position position="1"/>
    </location>
</feature>
<evidence type="ECO:0000313" key="2">
    <source>
        <dbReference type="EMBL" id="GAI04489.1"/>
    </source>
</evidence>
<proteinExistence type="predicted"/>
<dbReference type="PANTHER" id="PTHR30290:SF62">
    <property type="entry name" value="OLIGOPEPTIDE ABC TRANSPORTER, PERIPLASMIC OLIGOPEPTIDE-BINDING PROTEIN"/>
    <property type="match status" value="1"/>
</dbReference>
<dbReference type="InterPro" id="IPR000914">
    <property type="entry name" value="SBP_5_dom"/>
</dbReference>
<dbReference type="Gene3D" id="3.10.105.10">
    <property type="entry name" value="Dipeptide-binding Protein, Domain 3"/>
    <property type="match status" value="1"/>
</dbReference>
<dbReference type="InterPro" id="IPR039424">
    <property type="entry name" value="SBP_5"/>
</dbReference>
<sequence>PRIDQSHAWGFALNYTHKDPVLRELFSDVRFRQALSLAINRDEISEKIFLGLTEPWTAPVSAAWTGYEDWMGTYYAEHDVERANALLDEMGLEWDDAQEYRLRPDGKTLFLLGEYCQEWLAYSEDIMDLVALHWKDIGVQFEPKFVFEDILQTAAVANETTMGIGNSDGGSEIEPGRSQYPIRLIPPWHWGWDDCCPFAAHP</sequence>
<dbReference type="PANTHER" id="PTHR30290">
    <property type="entry name" value="PERIPLASMIC BINDING COMPONENT OF ABC TRANSPORTER"/>
    <property type="match status" value="1"/>
</dbReference>
<dbReference type="Pfam" id="PF00496">
    <property type="entry name" value="SBP_bac_5"/>
    <property type="match status" value="1"/>
</dbReference>
<reference evidence="2" key="1">
    <citation type="journal article" date="2014" name="Front. Microbiol.">
        <title>High frequency of phylogenetically diverse reductive dehalogenase-homologous genes in deep subseafloor sedimentary metagenomes.</title>
        <authorList>
            <person name="Kawai M."/>
            <person name="Futagami T."/>
            <person name="Toyoda A."/>
            <person name="Takaki Y."/>
            <person name="Nishi S."/>
            <person name="Hori S."/>
            <person name="Arai W."/>
            <person name="Tsubouchi T."/>
            <person name="Morono Y."/>
            <person name="Uchiyama I."/>
            <person name="Ito T."/>
            <person name="Fujiyama A."/>
            <person name="Inagaki F."/>
            <person name="Takami H."/>
        </authorList>
    </citation>
    <scope>NUCLEOTIDE SEQUENCE</scope>
    <source>
        <strain evidence="2">Expedition CK06-06</strain>
    </source>
</reference>
<dbReference type="AlphaFoldDB" id="X1MDS2"/>